<protein>
    <recommendedName>
        <fullName evidence="4">YD repeat-containing protein</fullName>
    </recommendedName>
</protein>
<evidence type="ECO:0000313" key="2">
    <source>
        <dbReference type="EMBL" id="REH00157.1"/>
    </source>
</evidence>
<feature type="signal peptide" evidence="1">
    <location>
        <begin position="1"/>
        <end position="19"/>
    </location>
</feature>
<sequence>MKKAITLLSIFLFTITACTKDDNNTEQTILLKKFINIEGSNTQTGIINYNGNKISEIAYSNGYKYIYTYTGDLITKVTGYEDGTIVSIIDYTYENNNLRGSVENYTSKSNGVSTNSKLRTVYTPKSDGTILEERFSIDPSTNIETKTANNIYTFTNGNLIKELSTYTYFDGTTSITTTIYEYDNKKNPSATAIGLNKIEFSDTSSLNNINKRTISSKSTTDGIHFTHHPDQTRNYILSYDANNFLKERKYNDINLNNTPTTFITQYFYE</sequence>
<gene>
    <name evidence="2" type="ORF">C8P67_103131</name>
</gene>
<name>A0A3E0ESM1_9FLAO</name>
<dbReference type="Proteomes" id="UP000257136">
    <property type="component" value="Unassembled WGS sequence"/>
</dbReference>
<evidence type="ECO:0008006" key="4">
    <source>
        <dbReference type="Google" id="ProtNLM"/>
    </source>
</evidence>
<dbReference type="AlphaFoldDB" id="A0A3E0ESM1"/>
<dbReference type="PROSITE" id="PS51257">
    <property type="entry name" value="PROKAR_LIPOPROTEIN"/>
    <property type="match status" value="1"/>
</dbReference>
<evidence type="ECO:0000256" key="1">
    <source>
        <dbReference type="SAM" id="SignalP"/>
    </source>
</evidence>
<organism evidence="2 3">
    <name type="scientific">Flavobacterium aquicola</name>
    <dbReference type="NCBI Taxonomy" id="1682742"/>
    <lineage>
        <taxon>Bacteria</taxon>
        <taxon>Pseudomonadati</taxon>
        <taxon>Bacteroidota</taxon>
        <taxon>Flavobacteriia</taxon>
        <taxon>Flavobacteriales</taxon>
        <taxon>Flavobacteriaceae</taxon>
        <taxon>Flavobacterium</taxon>
    </lineage>
</organism>
<dbReference type="EMBL" id="QUNI01000003">
    <property type="protein sequence ID" value="REH00157.1"/>
    <property type="molecule type" value="Genomic_DNA"/>
</dbReference>
<keyword evidence="3" id="KW-1185">Reference proteome</keyword>
<evidence type="ECO:0000313" key="3">
    <source>
        <dbReference type="Proteomes" id="UP000257136"/>
    </source>
</evidence>
<keyword evidence="1" id="KW-0732">Signal</keyword>
<comment type="caution">
    <text evidence="2">The sequence shown here is derived from an EMBL/GenBank/DDBJ whole genome shotgun (WGS) entry which is preliminary data.</text>
</comment>
<accession>A0A3E0ESM1</accession>
<reference evidence="2 3" key="1">
    <citation type="submission" date="2018-08" db="EMBL/GenBank/DDBJ databases">
        <title>Genomic Encyclopedia of Archaeal and Bacterial Type Strains, Phase II (KMG-II): from individual species to whole genera.</title>
        <authorList>
            <person name="Goeker M."/>
        </authorList>
    </citation>
    <scope>NUCLEOTIDE SEQUENCE [LARGE SCALE GENOMIC DNA]</scope>
    <source>
        <strain evidence="2 3">DSM 100880</strain>
    </source>
</reference>
<dbReference type="RefSeq" id="WP_115811267.1">
    <property type="nucleotide sequence ID" value="NZ_QUNI01000003.1"/>
</dbReference>
<dbReference type="OrthoDB" id="1444189at2"/>
<feature type="chain" id="PRO_5017706570" description="YD repeat-containing protein" evidence="1">
    <location>
        <begin position="20"/>
        <end position="269"/>
    </location>
</feature>
<proteinExistence type="predicted"/>